<keyword evidence="3 7" id="KW-0812">Transmembrane</keyword>
<evidence type="ECO:0000256" key="1">
    <source>
        <dbReference type="ARBA" id="ARBA00004141"/>
    </source>
</evidence>
<accession>A0ABR2YTT6</accession>
<dbReference type="EMBL" id="JALJOT010000005">
    <property type="protein sequence ID" value="KAK9915062.1"/>
    <property type="molecule type" value="Genomic_DNA"/>
</dbReference>
<keyword evidence="4" id="KW-0914">Notch signaling pathway</keyword>
<organism evidence="8 9">
    <name type="scientific">Coccomyxa subellipsoidea</name>
    <dbReference type="NCBI Taxonomy" id="248742"/>
    <lineage>
        <taxon>Eukaryota</taxon>
        <taxon>Viridiplantae</taxon>
        <taxon>Chlorophyta</taxon>
        <taxon>core chlorophytes</taxon>
        <taxon>Trebouxiophyceae</taxon>
        <taxon>Trebouxiophyceae incertae sedis</taxon>
        <taxon>Coccomyxaceae</taxon>
        <taxon>Coccomyxa</taxon>
    </lineage>
</organism>
<proteinExistence type="inferred from homology"/>
<dbReference type="PANTHER" id="PTHR12889">
    <property type="entry name" value="GAMMA-SECRETASE SUBUNIT APH-1"/>
    <property type="match status" value="1"/>
</dbReference>
<evidence type="ECO:0008006" key="10">
    <source>
        <dbReference type="Google" id="ProtNLM"/>
    </source>
</evidence>
<dbReference type="Proteomes" id="UP001491310">
    <property type="component" value="Unassembled WGS sequence"/>
</dbReference>
<feature type="transmembrane region" description="Helical" evidence="7">
    <location>
        <begin position="115"/>
        <end position="136"/>
    </location>
</feature>
<evidence type="ECO:0000256" key="5">
    <source>
        <dbReference type="ARBA" id="ARBA00022989"/>
    </source>
</evidence>
<evidence type="ECO:0000256" key="4">
    <source>
        <dbReference type="ARBA" id="ARBA00022976"/>
    </source>
</evidence>
<keyword evidence="9" id="KW-1185">Reference proteome</keyword>
<gene>
    <name evidence="8" type="ORF">WJX75_004291</name>
</gene>
<evidence type="ECO:0000313" key="8">
    <source>
        <dbReference type="EMBL" id="KAK9915062.1"/>
    </source>
</evidence>
<reference evidence="8 9" key="1">
    <citation type="journal article" date="2024" name="Nat. Commun.">
        <title>Phylogenomics reveals the evolutionary origins of lichenization in chlorophyte algae.</title>
        <authorList>
            <person name="Puginier C."/>
            <person name="Libourel C."/>
            <person name="Otte J."/>
            <person name="Skaloud P."/>
            <person name="Haon M."/>
            <person name="Grisel S."/>
            <person name="Petersen M."/>
            <person name="Berrin J.G."/>
            <person name="Delaux P.M."/>
            <person name="Dal Grande F."/>
            <person name="Keller J."/>
        </authorList>
    </citation>
    <scope>NUCLEOTIDE SEQUENCE [LARGE SCALE GENOMIC DNA]</scope>
    <source>
        <strain evidence="8 9">SAG 216-7</strain>
    </source>
</reference>
<name>A0ABR2YTT6_9CHLO</name>
<comment type="subcellular location">
    <subcellularLocation>
        <location evidence="1">Membrane</location>
        <topology evidence="1">Multi-pass membrane protein</topology>
    </subcellularLocation>
</comment>
<comment type="similarity">
    <text evidence="2">Belongs to the APH-1 family.</text>
</comment>
<evidence type="ECO:0000313" key="9">
    <source>
        <dbReference type="Proteomes" id="UP001491310"/>
    </source>
</evidence>
<comment type="caution">
    <text evidence="8">The sequence shown here is derived from an EMBL/GenBank/DDBJ whole genome shotgun (WGS) entry which is preliminary data.</text>
</comment>
<feature type="transmembrane region" description="Helical" evidence="7">
    <location>
        <begin position="29"/>
        <end position="53"/>
    </location>
</feature>
<sequence>MAFAGFLGCALIAGGPGLAIFWTFIRRKAFLVLLVLACSFAWLVGLLLTSLLFRGYVPLESHTGALAAALLVGVAVQEAMRLGCWLLHRKLVVALGQVAEKMEGAVRITREDEQLLALAQGWAHGATHSLFFYFSWLPLFLGKGTLYLDECPQMSYFLAGALLTLAFNLLHTFSMVIAFDGLREGRRKQWAAVPVAHLGAALLTLVNLRPSGCLGSIPLLLLLGLTSAVAAGYTCWQNAAAGPADARHAPLPTSEPDGH</sequence>
<feature type="transmembrane region" description="Helical" evidence="7">
    <location>
        <begin position="156"/>
        <end position="178"/>
    </location>
</feature>
<dbReference type="Pfam" id="PF06105">
    <property type="entry name" value="Aph-1"/>
    <property type="match status" value="1"/>
</dbReference>
<dbReference type="InterPro" id="IPR009294">
    <property type="entry name" value="Aph-1"/>
</dbReference>
<evidence type="ECO:0000256" key="2">
    <source>
        <dbReference type="ARBA" id="ARBA00005577"/>
    </source>
</evidence>
<keyword evidence="5 7" id="KW-1133">Transmembrane helix</keyword>
<keyword evidence="6 7" id="KW-0472">Membrane</keyword>
<evidence type="ECO:0000256" key="7">
    <source>
        <dbReference type="SAM" id="Phobius"/>
    </source>
</evidence>
<protein>
    <recommendedName>
        <fullName evidence="10">Aph-1</fullName>
    </recommendedName>
</protein>
<evidence type="ECO:0000256" key="3">
    <source>
        <dbReference type="ARBA" id="ARBA00022692"/>
    </source>
</evidence>
<evidence type="ECO:0000256" key="6">
    <source>
        <dbReference type="ARBA" id="ARBA00023136"/>
    </source>
</evidence>